<keyword evidence="4" id="KW-1133">Transmembrane helix</keyword>
<evidence type="ECO:0008006" key="11">
    <source>
        <dbReference type="Google" id="ProtNLM"/>
    </source>
</evidence>
<evidence type="ECO:0000256" key="3">
    <source>
        <dbReference type="ARBA" id="ARBA00022692"/>
    </source>
</evidence>
<keyword evidence="7" id="KW-0325">Glycoprotein</keyword>
<evidence type="ECO:0000256" key="1">
    <source>
        <dbReference type="ARBA" id="ARBA00004651"/>
    </source>
</evidence>
<dbReference type="EMBL" id="JBEHCU010005088">
    <property type="protein sequence ID" value="KAL1400967.1"/>
    <property type="molecule type" value="Genomic_DNA"/>
</dbReference>
<comment type="subcellular location">
    <subcellularLocation>
        <location evidence="1">Cell membrane</location>
        <topology evidence="1">Multi-pass membrane protein</topology>
    </subcellularLocation>
</comment>
<keyword evidence="5" id="KW-0472">Membrane</keyword>
<evidence type="ECO:0000256" key="2">
    <source>
        <dbReference type="ARBA" id="ARBA00022475"/>
    </source>
</evidence>
<keyword evidence="6" id="KW-0675">Receptor</keyword>
<organism evidence="9 10">
    <name type="scientific">Culex pipiens pipiens</name>
    <name type="common">Northern house mosquito</name>
    <dbReference type="NCBI Taxonomy" id="38569"/>
    <lineage>
        <taxon>Eukaryota</taxon>
        <taxon>Metazoa</taxon>
        <taxon>Ecdysozoa</taxon>
        <taxon>Arthropoda</taxon>
        <taxon>Hexapoda</taxon>
        <taxon>Insecta</taxon>
        <taxon>Pterygota</taxon>
        <taxon>Neoptera</taxon>
        <taxon>Endopterygota</taxon>
        <taxon>Diptera</taxon>
        <taxon>Nematocera</taxon>
        <taxon>Culicoidea</taxon>
        <taxon>Culicidae</taxon>
        <taxon>Culicinae</taxon>
        <taxon>Culicini</taxon>
        <taxon>Culex</taxon>
        <taxon>Culex</taxon>
    </lineage>
</organism>
<dbReference type="AlphaFoldDB" id="A0ABD1DN53"/>
<evidence type="ECO:0000256" key="7">
    <source>
        <dbReference type="ARBA" id="ARBA00023180"/>
    </source>
</evidence>
<dbReference type="InterPro" id="IPR052192">
    <property type="entry name" value="Insect_Ionotropic_Sensory_Rcpt"/>
</dbReference>
<reference evidence="9 10" key="1">
    <citation type="submission" date="2024-05" db="EMBL/GenBank/DDBJ databases">
        <title>Culex pipiens pipiens assembly and annotation.</title>
        <authorList>
            <person name="Alout H."/>
            <person name="Durand T."/>
        </authorList>
    </citation>
    <scope>NUCLEOTIDE SEQUENCE [LARGE SCALE GENOMIC DNA]</scope>
    <source>
        <strain evidence="9">HA-2024</strain>
        <tissue evidence="9">Whole body</tissue>
    </source>
</reference>
<keyword evidence="2" id="KW-1003">Cell membrane</keyword>
<gene>
    <name evidence="9" type="ORF">pipiens_002002</name>
</gene>
<evidence type="ECO:0000256" key="6">
    <source>
        <dbReference type="ARBA" id="ARBA00023170"/>
    </source>
</evidence>
<name>A0ABD1DN53_CULPP</name>
<keyword evidence="8" id="KW-0732">Signal</keyword>
<keyword evidence="10" id="KW-1185">Reference proteome</keyword>
<comment type="caution">
    <text evidence="9">The sequence shown here is derived from an EMBL/GenBank/DDBJ whole genome shotgun (WGS) entry which is preliminary data.</text>
</comment>
<feature type="chain" id="PRO_5044850645" description="Ionotropic receptor" evidence="8">
    <location>
        <begin position="20"/>
        <end position="825"/>
    </location>
</feature>
<feature type="signal peptide" evidence="8">
    <location>
        <begin position="1"/>
        <end position="19"/>
    </location>
</feature>
<keyword evidence="3" id="KW-0812">Transmembrane</keyword>
<sequence>MKLLGSVLFVLLEIAFSRAHRTSGLEYVLQAIEYLSSERSGVFSCIFYDIGPKNPFDNLLNEVMQSPRLNHVVKYVIHGSYNESFEMLPWHPKVLIVHPGRDLDHLKNIKWEIARVLKLFNPTTKVLGLVDFSNRKMSEALEEFIFSCKFNYALYLDIATMHVRQCNGVHCWNRKEVPELKLLFTFGQHSMEGRNITYFMNELQTVHSWNLKWIREVARSLNTVAVHYRHDCKGSGQEYNKCMAEYRNYRDSADIVFSTMTITGDIPRDFRQLFTSIPFFVRILVPRERPYNTFELMLMPFTSNVWILLVTILVSTEFAKHLFPELLKNDPILLVVCGFERHILHRAGRWERTIFISLIVLMFFMSHAFETKIISLIISKPSVQRVKTLEDLYASGIKIFADLESNPHYRDHPVIGRLVVQGRSPGIGENIPGIALTYISEWIDLVMELSYDNTRMQPFYAPLDYLDFASCELYRTSSRSLFLEVFRRVHLALVEAGLVDLWKRQYSDGMRAAVRRDRPKSWLDVRFKVDLDFDDMKVACEHQSVRSWNIFWIKEVARYLNTVAVQYRHDCTGSGQDFNKCMEEYRTSRDAADIVFSTMRMMGDIPRDFRQLFTSNPLMVQILVPRDRPYNTFELMLMPFTSNVWALLVLIMVSAEIGKSPGIGENIPGIALAMLGKWVESFIELSFDYEQSQPFYVALEYQDFAGCELYRMTERSLFMEVFRHFHITLIEAGIMDAWNRKFSELARFAYVGKRPRLDIRNKVYLDLGDMKVAWLVLASGAFLGVCTDNLSSKYSTHIAITQDRSTCRQWVDSALVITPENRSAL</sequence>
<dbReference type="GO" id="GO:0005886">
    <property type="term" value="C:plasma membrane"/>
    <property type="evidence" value="ECO:0007669"/>
    <property type="project" value="UniProtKB-SubCell"/>
</dbReference>
<dbReference type="PANTHER" id="PTHR42643">
    <property type="entry name" value="IONOTROPIC RECEPTOR 20A-RELATED"/>
    <property type="match status" value="1"/>
</dbReference>
<dbReference type="Proteomes" id="UP001562425">
    <property type="component" value="Unassembled WGS sequence"/>
</dbReference>
<evidence type="ECO:0000313" key="10">
    <source>
        <dbReference type="Proteomes" id="UP001562425"/>
    </source>
</evidence>
<evidence type="ECO:0000256" key="8">
    <source>
        <dbReference type="SAM" id="SignalP"/>
    </source>
</evidence>
<accession>A0ABD1DN53</accession>
<evidence type="ECO:0000256" key="4">
    <source>
        <dbReference type="ARBA" id="ARBA00022989"/>
    </source>
</evidence>
<protein>
    <recommendedName>
        <fullName evidence="11">Ionotropic receptor</fullName>
    </recommendedName>
</protein>
<proteinExistence type="predicted"/>
<evidence type="ECO:0000313" key="9">
    <source>
        <dbReference type="EMBL" id="KAL1400967.1"/>
    </source>
</evidence>
<evidence type="ECO:0000256" key="5">
    <source>
        <dbReference type="ARBA" id="ARBA00023136"/>
    </source>
</evidence>
<dbReference type="PANTHER" id="PTHR42643:SF39">
    <property type="entry name" value="IONOTROPIC RECEPTOR 56A-RELATED"/>
    <property type="match status" value="1"/>
</dbReference>